<dbReference type="Pfam" id="PF07681">
    <property type="entry name" value="DoxX"/>
    <property type="match status" value="1"/>
</dbReference>
<dbReference type="OrthoDB" id="329282at2"/>
<protein>
    <submittedName>
        <fullName evidence="6">Membrane protein</fullName>
    </submittedName>
</protein>
<accession>A0A837DDK5</accession>
<comment type="subcellular location">
    <subcellularLocation>
        <location evidence="1">Membrane</location>
        <topology evidence="1">Multi-pass membrane protein</topology>
    </subcellularLocation>
</comment>
<dbReference type="OMA" id="EWRSADI"/>
<evidence type="ECO:0000256" key="2">
    <source>
        <dbReference type="ARBA" id="ARBA00022692"/>
    </source>
</evidence>
<sequence>MILRRVARPLLASIFISGGINALRQKEAHTEAVRPWLHKVARKALGNKTGDPEDSLPAAPMTLVQVDAVAKIVGGTMLSLGIMPRVSSMLLLGSLVPTTLAAHSFWEYEDAEQRQQQTVHFLKNAGLAGGLLLAIADTGGKPSLGWRARHVAEEASHQMHGVTGTVQRKAGMAATKAAKVSNKVSGKAGKTTGLVAGTAKGKGKAAKAMRKSAKTASKPAMVAMRSKRHRGRKSMMAS</sequence>
<feature type="compositionally biased region" description="Basic residues" evidence="5">
    <location>
        <begin position="201"/>
        <end position="213"/>
    </location>
</feature>
<evidence type="ECO:0000313" key="6">
    <source>
        <dbReference type="EMBL" id="KHF44641.1"/>
    </source>
</evidence>
<dbReference type="EMBL" id="JRZE01000003">
    <property type="protein sequence ID" value="KHF44641.1"/>
    <property type="molecule type" value="Genomic_DNA"/>
</dbReference>
<dbReference type="GO" id="GO:0016020">
    <property type="term" value="C:membrane"/>
    <property type="evidence" value="ECO:0007669"/>
    <property type="project" value="UniProtKB-SubCell"/>
</dbReference>
<comment type="caution">
    <text evidence="6">The sequence shown here is derived from an EMBL/GenBank/DDBJ whole genome shotgun (WGS) entry which is preliminary data.</text>
</comment>
<keyword evidence="4" id="KW-0472">Membrane</keyword>
<evidence type="ECO:0000256" key="1">
    <source>
        <dbReference type="ARBA" id="ARBA00004141"/>
    </source>
</evidence>
<evidence type="ECO:0000256" key="3">
    <source>
        <dbReference type="ARBA" id="ARBA00022989"/>
    </source>
</evidence>
<reference evidence="6 7" key="1">
    <citation type="submission" date="2014-10" db="EMBL/GenBank/DDBJ databases">
        <title>Genome sequence of Micropolyspora internatus JCM3315.</title>
        <authorList>
            <person name="Shin S.-K."/>
            <person name="Yi H."/>
        </authorList>
    </citation>
    <scope>NUCLEOTIDE SEQUENCE [LARGE SCALE GENOMIC DNA]</scope>
    <source>
        <strain evidence="6 7">JCM 3315</strain>
    </source>
</reference>
<dbReference type="RefSeq" id="WP_015788153.1">
    <property type="nucleotide sequence ID" value="NZ_CALJZO010000110.1"/>
</dbReference>
<dbReference type="Proteomes" id="UP000030848">
    <property type="component" value="Unassembled WGS sequence"/>
</dbReference>
<proteinExistence type="predicted"/>
<name>A0A837DDK5_9PSEU</name>
<evidence type="ECO:0000313" key="7">
    <source>
        <dbReference type="Proteomes" id="UP000030848"/>
    </source>
</evidence>
<evidence type="ECO:0000256" key="4">
    <source>
        <dbReference type="ARBA" id="ARBA00023136"/>
    </source>
</evidence>
<keyword evidence="3" id="KW-1133">Transmembrane helix</keyword>
<dbReference type="InterPro" id="IPR032808">
    <property type="entry name" value="DoxX"/>
</dbReference>
<dbReference type="AlphaFoldDB" id="A0A837DDK5"/>
<feature type="compositionally biased region" description="Basic residues" evidence="5">
    <location>
        <begin position="225"/>
        <end position="238"/>
    </location>
</feature>
<feature type="region of interest" description="Disordered" evidence="5">
    <location>
        <begin position="201"/>
        <end position="238"/>
    </location>
</feature>
<keyword evidence="2" id="KW-0812">Transmembrane</keyword>
<gene>
    <name evidence="6" type="ORF">MINT15_15230</name>
</gene>
<evidence type="ECO:0000256" key="5">
    <source>
        <dbReference type="SAM" id="MobiDB-lite"/>
    </source>
</evidence>
<organism evidence="6 7">
    <name type="scientific">Saccharomonospora viridis</name>
    <dbReference type="NCBI Taxonomy" id="1852"/>
    <lineage>
        <taxon>Bacteria</taxon>
        <taxon>Bacillati</taxon>
        <taxon>Actinomycetota</taxon>
        <taxon>Actinomycetes</taxon>
        <taxon>Pseudonocardiales</taxon>
        <taxon>Pseudonocardiaceae</taxon>
        <taxon>Saccharomonospora</taxon>
    </lineage>
</organism>